<dbReference type="InterPro" id="IPR004474">
    <property type="entry name" value="LytR_CpsA_psr"/>
</dbReference>
<evidence type="ECO:0000259" key="5">
    <source>
        <dbReference type="Pfam" id="PF03816"/>
    </source>
</evidence>
<evidence type="ECO:0000313" key="6">
    <source>
        <dbReference type="EMBL" id="SDC70247.1"/>
    </source>
</evidence>
<dbReference type="Proteomes" id="UP000198666">
    <property type="component" value="Unassembled WGS sequence"/>
</dbReference>
<dbReference type="Gene3D" id="3.40.630.190">
    <property type="entry name" value="LCP protein"/>
    <property type="match status" value="1"/>
</dbReference>
<reference evidence="7" key="1">
    <citation type="submission" date="2016-10" db="EMBL/GenBank/DDBJ databases">
        <authorList>
            <person name="Varghese N."/>
            <person name="Submissions S."/>
        </authorList>
    </citation>
    <scope>NUCLEOTIDE SEQUENCE [LARGE SCALE GENOMIC DNA]</scope>
    <source>
        <strain evidence="7">DSM 21620</strain>
    </source>
</reference>
<dbReference type="GO" id="GO:0071555">
    <property type="term" value="P:cell wall organization"/>
    <property type="evidence" value="ECO:0007669"/>
    <property type="project" value="UniProtKB-KW"/>
</dbReference>
<dbReference type="InterPro" id="IPR050922">
    <property type="entry name" value="LytR/CpsA/Psr_CW_biosynth"/>
</dbReference>
<keyword evidence="4" id="KW-1133">Transmembrane helix</keyword>
<keyword evidence="2" id="KW-0812">Transmembrane</keyword>
<dbReference type="STRING" id="361279.SAMN05421663_103398"/>
<evidence type="ECO:0000313" key="7">
    <source>
        <dbReference type="Proteomes" id="UP000198666"/>
    </source>
</evidence>
<keyword evidence="4" id="KW-0472">Membrane</keyword>
<gene>
    <name evidence="6" type="ORF">SAMN05421663_103398</name>
</gene>
<evidence type="ECO:0000256" key="3">
    <source>
        <dbReference type="ARBA" id="ARBA00022968"/>
    </source>
</evidence>
<dbReference type="RefSeq" id="WP_244499289.1">
    <property type="nucleotide sequence ID" value="NZ_FMZB01000003.1"/>
</dbReference>
<dbReference type="PANTHER" id="PTHR33392">
    <property type="entry name" value="POLYISOPRENYL-TEICHOIC ACID--PEPTIDOGLYCAN TEICHOIC ACID TRANSFERASE TAGU"/>
    <property type="match status" value="1"/>
</dbReference>
<dbReference type="EMBL" id="FMZB01000003">
    <property type="protein sequence ID" value="SDC70247.1"/>
    <property type="molecule type" value="Genomic_DNA"/>
</dbReference>
<evidence type="ECO:0000256" key="4">
    <source>
        <dbReference type="ARBA" id="ARBA00022989"/>
    </source>
</evidence>
<evidence type="ECO:0000256" key="1">
    <source>
        <dbReference type="ARBA" id="ARBA00006068"/>
    </source>
</evidence>
<comment type="similarity">
    <text evidence="1">Belongs to the LytR/CpsA/Psr (LCP) family.</text>
</comment>
<dbReference type="Pfam" id="PF03816">
    <property type="entry name" value="LytR_cpsA_psr"/>
    <property type="match status" value="1"/>
</dbReference>
<accession>A0A1G6NSJ3</accession>
<keyword evidence="3" id="KW-0735">Signal-anchor</keyword>
<dbReference type="AlphaFoldDB" id="A0A1G6NSJ3"/>
<evidence type="ECO:0000256" key="2">
    <source>
        <dbReference type="ARBA" id="ARBA00022692"/>
    </source>
</evidence>
<protein>
    <submittedName>
        <fullName evidence="6">Cell envelope-related function transcriptional attenuator common domain-containing protein</fullName>
    </submittedName>
</protein>
<dbReference type="PANTHER" id="PTHR33392:SF3">
    <property type="entry name" value="POLYISOPRENYL-TEICHOIC ACID--PEPTIDOGLYCAN TEICHOIC ACID TRANSFERASE TAGT"/>
    <property type="match status" value="1"/>
</dbReference>
<sequence>MPKDERQEMRRSQKKRKKSRKKRIIRNIFLIVLLLLLIPAAYAGYLYVKAGNLANDSFVDDGREKSTLRDSAVDPAEDSVSVLFIGSDSSTKREQDNIGKRSDTMILATFNKDDKSIKMLSIPRDTYTYVPYLERNTKINGSYNGGPTATAEAVEELLQVPVDYYIDVNFEAFISVVEALDGITVDVPYELEEMNSKDEKGAIHLQPGVQTLNGEEALALARTRKQDSDFARNDRQQQIIEAMMDKATDMSSVLKYSSLLDAVGSNMTTNMTFDEMKSFISYGVNNDLAVESLKLEGQGGNGIVPGYNAYAFLPDPTSLANATQELRDQLELPALDGSTSSTTTSP</sequence>
<proteinExistence type="inferred from homology"/>
<keyword evidence="7" id="KW-1185">Reference proteome</keyword>
<dbReference type="NCBIfam" id="TIGR00350">
    <property type="entry name" value="lytR_cpsA_psr"/>
    <property type="match status" value="1"/>
</dbReference>
<feature type="domain" description="Cell envelope-related transcriptional attenuator" evidence="5">
    <location>
        <begin position="101"/>
        <end position="247"/>
    </location>
</feature>
<name>A0A1G6NSJ3_9BACI</name>
<organism evidence="6 7">
    <name type="scientific">Terribacillus halophilus</name>
    <dbReference type="NCBI Taxonomy" id="361279"/>
    <lineage>
        <taxon>Bacteria</taxon>
        <taxon>Bacillati</taxon>
        <taxon>Bacillota</taxon>
        <taxon>Bacilli</taxon>
        <taxon>Bacillales</taxon>
        <taxon>Bacillaceae</taxon>
        <taxon>Terribacillus</taxon>
    </lineage>
</organism>